<dbReference type="PANTHER" id="PTHR43187">
    <property type="entry name" value="GLUTAMINE AMIDOTRANSFERASE DUG3-RELATED"/>
    <property type="match status" value="1"/>
</dbReference>
<dbReference type="SUPFAM" id="SSF56235">
    <property type="entry name" value="N-terminal nucleophile aminohydrolases (Ntn hydrolases)"/>
    <property type="match status" value="1"/>
</dbReference>
<keyword evidence="1" id="KW-0315">Glutamine amidotransferase</keyword>
<comment type="caution">
    <text evidence="3">The sequence shown here is derived from an EMBL/GenBank/DDBJ whole genome shotgun (WGS) entry which is preliminary data.</text>
</comment>
<dbReference type="InterPro" id="IPR017932">
    <property type="entry name" value="GATase_2_dom"/>
</dbReference>
<evidence type="ECO:0000313" key="3">
    <source>
        <dbReference type="EMBL" id="OJX57776.1"/>
    </source>
</evidence>
<dbReference type="PROSITE" id="PS51278">
    <property type="entry name" value="GATASE_TYPE_2"/>
    <property type="match status" value="1"/>
</dbReference>
<dbReference type="CDD" id="cd01908">
    <property type="entry name" value="YafJ"/>
    <property type="match status" value="1"/>
</dbReference>
<evidence type="ECO:0000259" key="2">
    <source>
        <dbReference type="PROSITE" id="PS51278"/>
    </source>
</evidence>
<dbReference type="Pfam" id="PF13230">
    <property type="entry name" value="GATase_4"/>
    <property type="match status" value="1"/>
</dbReference>
<dbReference type="AlphaFoldDB" id="A0A1M3KZ55"/>
<protein>
    <recommendedName>
        <fullName evidence="2">Glutamine amidotransferase type-2 domain-containing protein</fullName>
    </recommendedName>
</protein>
<evidence type="ECO:0000256" key="1">
    <source>
        <dbReference type="ARBA" id="ARBA00022962"/>
    </source>
</evidence>
<accession>A0A1M3KZ55</accession>
<name>A0A1M3KZ55_9BACT</name>
<feature type="domain" description="Glutamine amidotransferase type-2" evidence="2">
    <location>
        <begin position="2"/>
        <end position="278"/>
    </location>
</feature>
<dbReference type="PANTHER" id="PTHR43187:SF1">
    <property type="entry name" value="GLUTAMINE AMIDOTRANSFERASE DUG3-RELATED"/>
    <property type="match status" value="1"/>
</dbReference>
<dbReference type="STRING" id="1895771.BGO89_07340"/>
<dbReference type="InterPro" id="IPR052373">
    <property type="entry name" value="Gamma-glu_amide_hydrolase"/>
</dbReference>
<dbReference type="InterPro" id="IPR029055">
    <property type="entry name" value="Ntn_hydrolases_N"/>
</dbReference>
<evidence type="ECO:0000313" key="4">
    <source>
        <dbReference type="Proteomes" id="UP000184233"/>
    </source>
</evidence>
<dbReference type="Proteomes" id="UP000184233">
    <property type="component" value="Unassembled WGS sequence"/>
</dbReference>
<reference evidence="3 4" key="1">
    <citation type="submission" date="2016-09" db="EMBL/GenBank/DDBJ databases">
        <title>Genome-resolved meta-omics ties microbial dynamics to process performance in biotechnology for thiocyanate degradation.</title>
        <authorList>
            <person name="Kantor R.S."/>
            <person name="Huddy R.J."/>
            <person name="Iyer R."/>
            <person name="Thomas B.C."/>
            <person name="Brown C.T."/>
            <person name="Anantharaman K."/>
            <person name="Tringe S."/>
            <person name="Hettich R.L."/>
            <person name="Harrison S.T."/>
            <person name="Banfield J.F."/>
        </authorList>
    </citation>
    <scope>NUCLEOTIDE SEQUENCE [LARGE SCALE GENOMIC DNA]</scope>
    <source>
        <strain evidence="3">59-99</strain>
    </source>
</reference>
<proteinExistence type="predicted"/>
<dbReference type="Gene3D" id="3.60.20.10">
    <property type="entry name" value="Glutamine Phosphoribosylpyrophosphate, subunit 1, domain 1"/>
    <property type="match status" value="1"/>
</dbReference>
<organism evidence="3 4">
    <name type="scientific">Candidatus Kapaibacterium thiocyanatum</name>
    <dbReference type="NCBI Taxonomy" id="1895771"/>
    <lineage>
        <taxon>Bacteria</taxon>
        <taxon>Pseudomonadati</taxon>
        <taxon>Candidatus Kapaibacteriota</taxon>
        <taxon>Candidatus Kapaibacteriia</taxon>
        <taxon>Candidatus Kapaibacteriales</taxon>
        <taxon>Candidatus Kapaibacteriaceae</taxon>
        <taxon>Candidatus Kapaibacterium</taxon>
    </lineage>
</organism>
<gene>
    <name evidence="3" type="ORF">BGO89_07340</name>
</gene>
<sequence length="302" mass="33830">MCRFVAYIGPPILADDLLYKPRFSLVTAQSVNAGEMSVAVNGDGFGIGWYAPELDNEPCVFRSIKPSWSDHNLKNLARKIYSPCIFAHIRAASPGLTVEEVNSHPFSCGQLMFMHNGVLGGYKQIRRALLRGLNDTAYDAIQGSTDSEHMFGLFLNHIANPLGSVTCEEMVHAMMKMFEDLDALLIEAGVRQHSYLNLAVTNGTSLVAVRYTTNPNVQPASLYYMFGKEYHCRGDVCMMEPTFGRPSAIVVASEPFTARRSDWMKVERNGMMVVDETMRIKFHHVQMEMEKMEFEPIAPEIG</sequence>
<dbReference type="InterPro" id="IPR026869">
    <property type="entry name" value="EgtC-like"/>
</dbReference>
<dbReference type="EMBL" id="MKVH01000021">
    <property type="protein sequence ID" value="OJX57776.1"/>
    <property type="molecule type" value="Genomic_DNA"/>
</dbReference>